<keyword evidence="6 7" id="KW-0472">Membrane</keyword>
<keyword evidence="5 7" id="KW-1133">Transmembrane helix</keyword>
<keyword evidence="9" id="KW-0645">Protease</keyword>
<feature type="transmembrane region" description="Helical" evidence="7">
    <location>
        <begin position="148"/>
        <end position="169"/>
    </location>
</feature>
<evidence type="ECO:0000313" key="9">
    <source>
        <dbReference type="EMBL" id="AXA35351.1"/>
    </source>
</evidence>
<reference evidence="9 10" key="1">
    <citation type="submission" date="2018-05" db="EMBL/GenBank/DDBJ databases">
        <title>A metagenomic window into the 2 km-deep terrestrial subsurface aquifer revealed taxonomically and functionally diverse microbial community comprising novel uncultured bacterial lineages.</title>
        <authorList>
            <person name="Kadnikov V.V."/>
            <person name="Mardanov A.V."/>
            <person name="Beletsky A.V."/>
            <person name="Banks D."/>
            <person name="Pimenov N.V."/>
            <person name="Frank Y.A."/>
            <person name="Karnachuk O.V."/>
            <person name="Ravin N.V."/>
        </authorList>
    </citation>
    <scope>NUCLEOTIDE SEQUENCE [LARGE SCALE GENOMIC DNA]</scope>
    <source>
        <strain evidence="9">BY</strain>
    </source>
</reference>
<keyword evidence="3 7" id="KW-0812">Transmembrane</keyword>
<comment type="subcellular location">
    <subcellularLocation>
        <location evidence="1">Membrane</location>
        <topology evidence="1">Multi-pass membrane protein</topology>
    </subcellularLocation>
</comment>
<dbReference type="GO" id="GO:0016020">
    <property type="term" value="C:membrane"/>
    <property type="evidence" value="ECO:0007669"/>
    <property type="project" value="UniProtKB-SubCell"/>
</dbReference>
<accession>A0A2Z4Y2G9</accession>
<name>A0A2Z4Y2G9_SUMC1</name>
<dbReference type="Proteomes" id="UP000262583">
    <property type="component" value="Chromosome"/>
</dbReference>
<evidence type="ECO:0000256" key="4">
    <source>
        <dbReference type="ARBA" id="ARBA00022801"/>
    </source>
</evidence>
<comment type="similarity">
    <text evidence="2">Belongs to the peptidase S54 family.</text>
</comment>
<feature type="transmembrane region" description="Helical" evidence="7">
    <location>
        <begin position="117"/>
        <end position="136"/>
    </location>
</feature>
<sequence length="216" mass="23802">MVWGIILGCVFVFVQQVVMPLRVEMRFVHLFGLVPRRLLDPEWAWQVGYPPGASLSVVTSMFLHGSFAHLLFNMWTLAVFGDNVEDRMGHIRFLVFYLLCGIAAGVTHMLVNPSSTVPTVGASGAIAGVLAAYLFLFPHARIITFVPVLFIPYIVEVPAAIFLGMWFLIQLLSGWASLGLPPNVGGVAWWAHVGGFAFGALTFSAFVPRRARRVGW</sequence>
<evidence type="ECO:0000256" key="2">
    <source>
        <dbReference type="ARBA" id="ARBA00009045"/>
    </source>
</evidence>
<dbReference type="SUPFAM" id="SSF144091">
    <property type="entry name" value="Rhomboid-like"/>
    <property type="match status" value="1"/>
</dbReference>
<organism evidence="9 10">
    <name type="scientific">Sumerlaea chitinivorans</name>
    <dbReference type="NCBI Taxonomy" id="2250252"/>
    <lineage>
        <taxon>Bacteria</taxon>
        <taxon>Candidatus Sumerlaeota</taxon>
        <taxon>Candidatus Sumerlaeia</taxon>
        <taxon>Candidatus Sumerlaeales</taxon>
        <taxon>Candidatus Sumerlaeaceae</taxon>
        <taxon>Candidatus Sumerlaea</taxon>
    </lineage>
</organism>
<protein>
    <submittedName>
        <fullName evidence="9">Rhomboid family serine protease</fullName>
    </submittedName>
</protein>
<dbReference type="InterPro" id="IPR035952">
    <property type="entry name" value="Rhomboid-like_sf"/>
</dbReference>
<feature type="domain" description="Peptidase S54 rhomboid" evidence="8">
    <location>
        <begin position="56"/>
        <end position="203"/>
    </location>
</feature>
<dbReference type="PANTHER" id="PTHR43731:SF14">
    <property type="entry name" value="PRESENILIN-ASSOCIATED RHOMBOID-LIKE PROTEIN, MITOCHONDRIAL"/>
    <property type="match status" value="1"/>
</dbReference>
<dbReference type="FunFam" id="1.20.1540.10:FF:000027">
    <property type="entry name" value="Rhomboid family intramembrane serine protease"/>
    <property type="match status" value="1"/>
</dbReference>
<feature type="transmembrane region" description="Helical" evidence="7">
    <location>
        <begin position="61"/>
        <end position="81"/>
    </location>
</feature>
<dbReference type="Gene3D" id="1.20.1540.10">
    <property type="entry name" value="Rhomboid-like"/>
    <property type="match status" value="1"/>
</dbReference>
<evidence type="ECO:0000313" key="10">
    <source>
        <dbReference type="Proteomes" id="UP000262583"/>
    </source>
</evidence>
<dbReference type="GO" id="GO:0004252">
    <property type="term" value="F:serine-type endopeptidase activity"/>
    <property type="evidence" value="ECO:0007669"/>
    <property type="project" value="InterPro"/>
</dbReference>
<evidence type="ECO:0000256" key="7">
    <source>
        <dbReference type="SAM" id="Phobius"/>
    </source>
</evidence>
<feature type="transmembrane region" description="Helical" evidence="7">
    <location>
        <begin position="93"/>
        <end position="111"/>
    </location>
</feature>
<dbReference type="EMBL" id="CP030759">
    <property type="protein sequence ID" value="AXA35351.1"/>
    <property type="molecule type" value="Genomic_DNA"/>
</dbReference>
<evidence type="ECO:0000256" key="6">
    <source>
        <dbReference type="ARBA" id="ARBA00023136"/>
    </source>
</evidence>
<dbReference type="GO" id="GO:0006508">
    <property type="term" value="P:proteolysis"/>
    <property type="evidence" value="ECO:0007669"/>
    <property type="project" value="UniProtKB-KW"/>
</dbReference>
<dbReference type="KEGG" id="schv:BRCON_0574"/>
<keyword evidence="4" id="KW-0378">Hydrolase</keyword>
<dbReference type="Pfam" id="PF01694">
    <property type="entry name" value="Rhomboid"/>
    <property type="match status" value="1"/>
</dbReference>
<feature type="transmembrane region" description="Helical" evidence="7">
    <location>
        <begin position="189"/>
        <end position="207"/>
    </location>
</feature>
<dbReference type="AlphaFoldDB" id="A0A2Z4Y2G9"/>
<dbReference type="InterPro" id="IPR050925">
    <property type="entry name" value="Rhomboid_protease_S54"/>
</dbReference>
<evidence type="ECO:0000256" key="3">
    <source>
        <dbReference type="ARBA" id="ARBA00022692"/>
    </source>
</evidence>
<proteinExistence type="inferred from homology"/>
<evidence type="ECO:0000256" key="1">
    <source>
        <dbReference type="ARBA" id="ARBA00004141"/>
    </source>
</evidence>
<gene>
    <name evidence="9" type="ORF">BRCON_0574</name>
</gene>
<evidence type="ECO:0000256" key="5">
    <source>
        <dbReference type="ARBA" id="ARBA00022989"/>
    </source>
</evidence>
<evidence type="ECO:0000259" key="8">
    <source>
        <dbReference type="Pfam" id="PF01694"/>
    </source>
</evidence>
<dbReference type="InterPro" id="IPR022764">
    <property type="entry name" value="Peptidase_S54_rhomboid_dom"/>
</dbReference>
<dbReference type="PANTHER" id="PTHR43731">
    <property type="entry name" value="RHOMBOID PROTEASE"/>
    <property type="match status" value="1"/>
</dbReference>